<reference evidence="1" key="1">
    <citation type="submission" date="2020-09" db="EMBL/GenBank/DDBJ databases">
        <title>New species isolated from human feces.</title>
        <authorList>
            <person name="Kitahara M."/>
            <person name="Shigeno Y."/>
            <person name="Shime M."/>
            <person name="Matsumoto Y."/>
            <person name="Nakamura S."/>
            <person name="Motooka D."/>
            <person name="Fukuoka S."/>
            <person name="Nishikawa H."/>
            <person name="Benno Y."/>
        </authorList>
    </citation>
    <scope>NUCLEOTIDE SEQUENCE</scope>
    <source>
        <strain evidence="1">MM50</strain>
    </source>
</reference>
<dbReference type="EMBL" id="AP023418">
    <property type="protein sequence ID" value="BCK80856.1"/>
    <property type="molecule type" value="Genomic_DNA"/>
</dbReference>
<evidence type="ECO:0000313" key="1">
    <source>
        <dbReference type="EMBL" id="BCK80856.1"/>
    </source>
</evidence>
<dbReference type="Gene3D" id="3.10.180.10">
    <property type="entry name" value="2,3-Dihydroxybiphenyl 1,2-Dioxygenase, domain 1"/>
    <property type="match status" value="1"/>
</dbReference>
<accession>A0A810Q5A7</accession>
<keyword evidence="2" id="KW-1185">Reference proteome</keyword>
<evidence type="ECO:0000313" key="2">
    <source>
        <dbReference type="Proteomes" id="UP000681035"/>
    </source>
</evidence>
<dbReference type="Proteomes" id="UP000681035">
    <property type="component" value="Chromosome"/>
</dbReference>
<dbReference type="SUPFAM" id="SSF54593">
    <property type="entry name" value="Glyoxalase/Bleomycin resistance protein/Dihydroxybiphenyl dioxygenase"/>
    <property type="match status" value="1"/>
</dbReference>
<gene>
    <name evidence="1" type="ORF">MM50RIKEN_06190</name>
</gene>
<dbReference type="AlphaFoldDB" id="A0A810Q5A7"/>
<dbReference type="KEGG" id="vcop:MM50RIKEN_06190"/>
<organism evidence="1 2">
    <name type="scientific">Vescimonas coprocola</name>
    <dbReference type="NCBI Taxonomy" id="2714355"/>
    <lineage>
        <taxon>Bacteria</taxon>
        <taxon>Bacillati</taxon>
        <taxon>Bacillota</taxon>
        <taxon>Clostridia</taxon>
        <taxon>Eubacteriales</taxon>
        <taxon>Oscillospiraceae</taxon>
        <taxon>Vescimonas</taxon>
    </lineage>
</organism>
<sequence length="63" mass="7039">MPQGNETLMFEAQDADSCFEAIMKKEAPLVQVLQEPCGCKDGTRAFTLLDPHGNHVVIYSEQR</sequence>
<evidence type="ECO:0008006" key="3">
    <source>
        <dbReference type="Google" id="ProtNLM"/>
    </source>
</evidence>
<proteinExistence type="predicted"/>
<name>A0A810Q5A7_9FIRM</name>
<dbReference type="InterPro" id="IPR029068">
    <property type="entry name" value="Glyas_Bleomycin-R_OHBP_Dase"/>
</dbReference>
<protein>
    <recommendedName>
        <fullName evidence="3">VOC domain-containing protein</fullName>
    </recommendedName>
</protein>